<reference evidence="1 2" key="1">
    <citation type="submission" date="2019-03" db="EMBL/GenBank/DDBJ databases">
        <title>Ramlibacter sp. 18x22-1, whole genome shotgun sequence.</title>
        <authorList>
            <person name="Zhang X."/>
            <person name="Feng G."/>
            <person name="Zhu H."/>
        </authorList>
    </citation>
    <scope>NUCLEOTIDE SEQUENCE [LARGE SCALE GENOMIC DNA]</scope>
    <source>
        <strain evidence="1 2">18x22-1</strain>
    </source>
</reference>
<dbReference type="AlphaFoldDB" id="A0A4Z0CAI1"/>
<protein>
    <submittedName>
        <fullName evidence="1">Uncharacterized protein</fullName>
    </submittedName>
</protein>
<evidence type="ECO:0000313" key="2">
    <source>
        <dbReference type="Proteomes" id="UP000297839"/>
    </source>
</evidence>
<dbReference type="Proteomes" id="UP000297839">
    <property type="component" value="Unassembled WGS sequence"/>
</dbReference>
<evidence type="ECO:0000313" key="1">
    <source>
        <dbReference type="EMBL" id="TFZ08593.1"/>
    </source>
</evidence>
<dbReference type="RefSeq" id="WP_135248531.1">
    <property type="nucleotide sequence ID" value="NZ_SMLK01000001.1"/>
</dbReference>
<proteinExistence type="predicted"/>
<dbReference type="EMBL" id="SMLK01000001">
    <property type="protein sequence ID" value="TFZ08593.1"/>
    <property type="molecule type" value="Genomic_DNA"/>
</dbReference>
<comment type="caution">
    <text evidence="1">The sequence shown here is derived from an EMBL/GenBank/DDBJ whole genome shotgun (WGS) entry which is preliminary data.</text>
</comment>
<name>A0A4Z0CAI1_9BURK</name>
<accession>A0A4Z0CAI1</accession>
<sequence>MLVQCTLMAPAEAQAFEAAIRASGRDPRVFRAQVFEAANDPSPWRRVHVVAPRASAQYEASEGVAWTESFARHLARGLFG</sequence>
<gene>
    <name evidence="1" type="ORF">EZ216_05410</name>
</gene>
<dbReference type="OrthoDB" id="8908863at2"/>
<keyword evidence="2" id="KW-1185">Reference proteome</keyword>
<organism evidence="1 2">
    <name type="scientific">Ramlibacter humi</name>
    <dbReference type="NCBI Taxonomy" id="2530451"/>
    <lineage>
        <taxon>Bacteria</taxon>
        <taxon>Pseudomonadati</taxon>
        <taxon>Pseudomonadota</taxon>
        <taxon>Betaproteobacteria</taxon>
        <taxon>Burkholderiales</taxon>
        <taxon>Comamonadaceae</taxon>
        <taxon>Ramlibacter</taxon>
    </lineage>
</organism>